<dbReference type="EMBL" id="JBBMFP010000009">
    <property type="protein sequence ID" value="MEQ2431601.1"/>
    <property type="molecule type" value="Genomic_DNA"/>
</dbReference>
<organism evidence="1 2">
    <name type="scientific">Blautia caccae</name>
    <dbReference type="NCBI Taxonomy" id="3133175"/>
    <lineage>
        <taxon>Bacteria</taxon>
        <taxon>Bacillati</taxon>
        <taxon>Bacillota</taxon>
        <taxon>Clostridia</taxon>
        <taxon>Lachnospirales</taxon>
        <taxon>Lachnospiraceae</taxon>
        <taxon>Blautia</taxon>
    </lineage>
</organism>
<reference evidence="1 2" key="1">
    <citation type="submission" date="2024-03" db="EMBL/GenBank/DDBJ databases">
        <title>Human intestinal bacterial collection.</title>
        <authorList>
            <person name="Pauvert C."/>
            <person name="Hitch T.C.A."/>
            <person name="Clavel T."/>
        </authorList>
    </citation>
    <scope>NUCLEOTIDE SEQUENCE [LARGE SCALE GENOMIC DNA]</scope>
    <source>
        <strain evidence="1 2">CLA-SR-H028</strain>
    </source>
</reference>
<protein>
    <submittedName>
        <fullName evidence="1">Uncharacterized protein</fullName>
    </submittedName>
</protein>
<dbReference type="Proteomes" id="UP001457898">
    <property type="component" value="Unassembled WGS sequence"/>
</dbReference>
<name>A0ABV1DMK9_9FIRM</name>
<dbReference type="RefSeq" id="WP_115623649.1">
    <property type="nucleotide sequence ID" value="NZ_JBBMFP010000009.1"/>
</dbReference>
<sequence>MSEKHKSSSEEQVIAEQYIFEAIEKRLQIKLEHNRKIYLADNPFTYMQPDFYSEELCIVGEIFSHIGKPKKAQNNKIANDILKMLLLDRITGKTYRKIIVVCDEIEWKKLNGKSVLAETIRQFGIETIKIEIEDEMRNTILEAQKRQTMVNA</sequence>
<proteinExistence type="predicted"/>
<keyword evidence="2" id="KW-1185">Reference proteome</keyword>
<accession>A0ABV1DMK9</accession>
<comment type="caution">
    <text evidence="1">The sequence shown here is derived from an EMBL/GenBank/DDBJ whole genome shotgun (WGS) entry which is preliminary data.</text>
</comment>
<evidence type="ECO:0000313" key="2">
    <source>
        <dbReference type="Proteomes" id="UP001457898"/>
    </source>
</evidence>
<gene>
    <name evidence="1" type="ORF">WMO65_11355</name>
</gene>
<evidence type="ECO:0000313" key="1">
    <source>
        <dbReference type="EMBL" id="MEQ2431601.1"/>
    </source>
</evidence>